<reference evidence="1 2" key="1">
    <citation type="submission" date="2021-01" db="EMBL/GenBank/DDBJ databases">
        <title>WGS of actinomycetes isolated from Thailand.</title>
        <authorList>
            <person name="Thawai C."/>
        </authorList>
    </citation>
    <scope>NUCLEOTIDE SEQUENCE [LARGE SCALE GENOMIC DNA]</scope>
    <source>
        <strain evidence="1 2">LPG 2</strain>
    </source>
</reference>
<keyword evidence="2" id="KW-1185">Reference proteome</keyword>
<protein>
    <submittedName>
        <fullName evidence="1">Asp23/Gls24 family envelope stress response protein</fullName>
    </submittedName>
</protein>
<organism evidence="1 2">
    <name type="scientific">Nocardia acididurans</name>
    <dbReference type="NCBI Taxonomy" id="2802282"/>
    <lineage>
        <taxon>Bacteria</taxon>
        <taxon>Bacillati</taxon>
        <taxon>Actinomycetota</taxon>
        <taxon>Actinomycetes</taxon>
        <taxon>Mycobacteriales</taxon>
        <taxon>Nocardiaceae</taxon>
        <taxon>Nocardia</taxon>
    </lineage>
</organism>
<evidence type="ECO:0000313" key="1">
    <source>
        <dbReference type="EMBL" id="MBL1076419.1"/>
    </source>
</evidence>
<dbReference type="EMBL" id="JAERRJ010000007">
    <property type="protein sequence ID" value="MBL1076419.1"/>
    <property type="molecule type" value="Genomic_DNA"/>
</dbReference>
<accession>A0ABS1M9J0</accession>
<dbReference type="Proteomes" id="UP000602198">
    <property type="component" value="Unassembled WGS sequence"/>
</dbReference>
<dbReference type="RefSeq" id="WP_201949014.1">
    <property type="nucleotide sequence ID" value="NZ_JAERRJ010000007.1"/>
</dbReference>
<comment type="caution">
    <text evidence="1">The sequence shown here is derived from an EMBL/GenBank/DDBJ whole genome shotgun (WGS) entry which is preliminary data.</text>
</comment>
<name>A0ABS1M9J0_9NOCA</name>
<gene>
    <name evidence="1" type="ORF">JK358_18640</name>
</gene>
<sequence>MTVALDLPGTTTVGERAVRRIAARAATEVDGVLPQVDVSAVVTTDTAALRVRLPVRYPLPVAAVTESCRAHLMARVAELAGLRVTGVDIAVSAMVVESVTPAVESGRRRVL</sequence>
<evidence type="ECO:0000313" key="2">
    <source>
        <dbReference type="Proteomes" id="UP000602198"/>
    </source>
</evidence>
<proteinExistence type="predicted"/>